<keyword evidence="7 15" id="KW-0812">Transmembrane</keyword>
<organism evidence="16">
    <name type="scientific">Hemiarthrum setulosum</name>
    <dbReference type="NCBI Taxonomy" id="1437515"/>
    <lineage>
        <taxon>Eukaryota</taxon>
        <taxon>Metazoa</taxon>
        <taxon>Spiralia</taxon>
        <taxon>Lophotrochozoa</taxon>
        <taxon>Mollusca</taxon>
        <taxon>Polyplacophora</taxon>
        <taxon>Neoloricata</taxon>
        <taxon>Chitonida</taxon>
        <taxon>Acanthochitonina</taxon>
        <taxon>Hemiarthridae</taxon>
        <taxon>Hemiarthrum</taxon>
    </lineage>
</organism>
<dbReference type="Pfam" id="PF00420">
    <property type="entry name" value="Oxidored_q2"/>
    <property type="match status" value="1"/>
</dbReference>
<keyword evidence="11 15" id="KW-0520">NAD</keyword>
<keyword evidence="5 15" id="KW-0813">Transport</keyword>
<comment type="function">
    <text evidence="15">Core subunit of the mitochondrial membrane respiratory chain NADH dehydrogenase (Complex I) which catalyzes electron transfer from NADH through the respiratory chain, using ubiquinone as an electron acceptor.</text>
</comment>
<comment type="catalytic activity">
    <reaction evidence="15">
        <text>a ubiquinone + NADH + 5 H(+)(in) = a ubiquinol + NAD(+) + 4 H(+)(out)</text>
        <dbReference type="Rhea" id="RHEA:29091"/>
        <dbReference type="Rhea" id="RHEA-COMP:9565"/>
        <dbReference type="Rhea" id="RHEA-COMP:9566"/>
        <dbReference type="ChEBI" id="CHEBI:15378"/>
        <dbReference type="ChEBI" id="CHEBI:16389"/>
        <dbReference type="ChEBI" id="CHEBI:17976"/>
        <dbReference type="ChEBI" id="CHEBI:57540"/>
        <dbReference type="ChEBI" id="CHEBI:57945"/>
        <dbReference type="EC" id="7.1.1.2"/>
    </reaction>
</comment>
<evidence type="ECO:0000256" key="5">
    <source>
        <dbReference type="ARBA" id="ARBA00022448"/>
    </source>
</evidence>
<dbReference type="AlphaFoldDB" id="A0A6H1PGX9"/>
<evidence type="ECO:0000313" key="16">
    <source>
        <dbReference type="EMBL" id="QIZ12607.1"/>
    </source>
</evidence>
<keyword evidence="8 15" id="KW-1278">Translocase</keyword>
<evidence type="ECO:0000256" key="11">
    <source>
        <dbReference type="ARBA" id="ARBA00023027"/>
    </source>
</evidence>
<feature type="transmembrane region" description="Helical" evidence="15">
    <location>
        <begin position="63"/>
        <end position="84"/>
    </location>
</feature>
<proteinExistence type="inferred from homology"/>
<evidence type="ECO:0000256" key="9">
    <source>
        <dbReference type="ARBA" id="ARBA00022982"/>
    </source>
</evidence>
<keyword evidence="15" id="KW-0999">Mitochondrion inner membrane</keyword>
<evidence type="ECO:0000256" key="14">
    <source>
        <dbReference type="ARBA" id="ARBA00023136"/>
    </source>
</evidence>
<evidence type="ECO:0000256" key="3">
    <source>
        <dbReference type="ARBA" id="ARBA00012944"/>
    </source>
</evidence>
<evidence type="ECO:0000256" key="6">
    <source>
        <dbReference type="ARBA" id="ARBA00022660"/>
    </source>
</evidence>
<evidence type="ECO:0000256" key="1">
    <source>
        <dbReference type="ARBA" id="ARBA00004225"/>
    </source>
</evidence>
<dbReference type="GO" id="GO:0042773">
    <property type="term" value="P:ATP synthesis coupled electron transport"/>
    <property type="evidence" value="ECO:0007669"/>
    <property type="project" value="UniProtKB-UniRule"/>
</dbReference>
<keyword evidence="10 15" id="KW-1133">Transmembrane helix</keyword>
<evidence type="ECO:0000256" key="8">
    <source>
        <dbReference type="ARBA" id="ARBA00022967"/>
    </source>
</evidence>
<keyword evidence="14 15" id="KW-0472">Membrane</keyword>
<keyword evidence="12 15" id="KW-0830">Ubiquinone</keyword>
<evidence type="ECO:0000256" key="7">
    <source>
        <dbReference type="ARBA" id="ARBA00022692"/>
    </source>
</evidence>
<evidence type="ECO:0000256" key="10">
    <source>
        <dbReference type="ARBA" id="ARBA00022989"/>
    </source>
</evidence>
<comment type="subcellular location">
    <subcellularLocation>
        <location evidence="15">Mitochondrion inner membrane</location>
        <topology evidence="15">Multi-pass membrane protein</topology>
    </subcellularLocation>
    <subcellularLocation>
        <location evidence="1">Mitochondrion membrane</location>
        <topology evidence="1">Multi-pass membrane protein</topology>
    </subcellularLocation>
</comment>
<sequence>MMNFYSPLFTVGLLTSVAAVLTLCLQRKHLLNTLLALEILMVSIFLIMISLSSSLNNEGLTAFIILTLAASEASIGLAMLVILIRTHGNDYVSSLSSTKF</sequence>
<dbReference type="PANTHER" id="PTHR11434">
    <property type="entry name" value="NADH-UBIQUINONE OXIDOREDUCTASE SUBUNIT ND4L"/>
    <property type="match status" value="1"/>
</dbReference>
<dbReference type="EC" id="7.1.1.2" evidence="3 15"/>
<dbReference type="InterPro" id="IPR001133">
    <property type="entry name" value="NADH_UbQ_OxRdtase_chain4L/K"/>
</dbReference>
<dbReference type="GO" id="GO:0008137">
    <property type="term" value="F:NADH dehydrogenase (ubiquinone) activity"/>
    <property type="evidence" value="ECO:0007669"/>
    <property type="project" value="UniProtKB-EC"/>
</dbReference>
<dbReference type="GO" id="GO:0005743">
    <property type="term" value="C:mitochondrial inner membrane"/>
    <property type="evidence" value="ECO:0007669"/>
    <property type="project" value="UniProtKB-SubCell"/>
</dbReference>
<evidence type="ECO:0000256" key="15">
    <source>
        <dbReference type="RuleBase" id="RU004419"/>
    </source>
</evidence>
<dbReference type="EMBL" id="MN864057">
    <property type="protein sequence ID" value="QIZ12607.1"/>
    <property type="molecule type" value="Genomic_DNA"/>
</dbReference>
<keyword evidence="13 15" id="KW-0496">Mitochondrion</keyword>
<evidence type="ECO:0000256" key="13">
    <source>
        <dbReference type="ARBA" id="ARBA00023128"/>
    </source>
</evidence>
<keyword evidence="6 15" id="KW-0679">Respiratory chain</keyword>
<evidence type="ECO:0000256" key="2">
    <source>
        <dbReference type="ARBA" id="ARBA00010519"/>
    </source>
</evidence>
<geneLocation type="mitochondrion" evidence="16"/>
<dbReference type="GO" id="GO:0030964">
    <property type="term" value="C:NADH dehydrogenase complex"/>
    <property type="evidence" value="ECO:0007669"/>
    <property type="project" value="TreeGrafter"/>
</dbReference>
<evidence type="ECO:0000256" key="12">
    <source>
        <dbReference type="ARBA" id="ARBA00023075"/>
    </source>
</evidence>
<feature type="transmembrane region" description="Helical" evidence="15">
    <location>
        <begin position="34"/>
        <end position="51"/>
    </location>
</feature>
<evidence type="ECO:0000256" key="4">
    <source>
        <dbReference type="ARBA" id="ARBA00016612"/>
    </source>
</evidence>
<accession>A0A6H1PGX9</accession>
<gene>
    <name evidence="16" type="primary">ND4L</name>
</gene>
<dbReference type="PANTHER" id="PTHR11434:SF0">
    <property type="entry name" value="NADH-UBIQUINONE OXIDOREDUCTASE CHAIN 4L"/>
    <property type="match status" value="1"/>
</dbReference>
<reference evidence="16" key="1">
    <citation type="journal article" date="2020" name="BMC Evol. Biol.">
        <title>A mitogenomic phylogeny of chitons (Mollusca: Polyplacophora).</title>
        <authorList>
            <person name="Irisarri I."/>
            <person name="Uribe J.E."/>
            <person name="Eernisse D.J."/>
            <person name="Zardoya R."/>
        </authorList>
    </citation>
    <scope>NUCLEOTIDE SEQUENCE</scope>
</reference>
<name>A0A6H1PGX9_9MOLL</name>
<comment type="similarity">
    <text evidence="2 15">Belongs to the complex I subunit 4L family.</text>
</comment>
<dbReference type="Gene3D" id="1.10.287.3510">
    <property type="match status" value="1"/>
</dbReference>
<dbReference type="InterPro" id="IPR039428">
    <property type="entry name" value="NUOK/Mnh_C1-like"/>
</dbReference>
<keyword evidence="9 15" id="KW-0249">Electron transport</keyword>
<dbReference type="GO" id="GO:0016651">
    <property type="term" value="F:oxidoreductase activity, acting on NAD(P)H"/>
    <property type="evidence" value="ECO:0007669"/>
    <property type="project" value="InterPro"/>
</dbReference>
<protein>
    <recommendedName>
        <fullName evidence="4 15">NADH-ubiquinone oxidoreductase chain 4L</fullName>
        <ecNumber evidence="3 15">7.1.1.2</ecNumber>
    </recommendedName>
</protein>